<evidence type="ECO:0000256" key="3">
    <source>
        <dbReference type="ARBA" id="ARBA00022801"/>
    </source>
</evidence>
<feature type="domain" description="Metallo-beta-lactamase" evidence="5">
    <location>
        <begin position="63"/>
        <end position="260"/>
    </location>
</feature>
<dbReference type="InterPro" id="IPR051013">
    <property type="entry name" value="MBL_superfamily_lactonases"/>
</dbReference>
<evidence type="ECO:0000313" key="7">
    <source>
        <dbReference type="Proteomes" id="UP001183420"/>
    </source>
</evidence>
<evidence type="ECO:0000256" key="4">
    <source>
        <dbReference type="ARBA" id="ARBA00022833"/>
    </source>
</evidence>
<proteinExistence type="inferred from homology"/>
<keyword evidence="7" id="KW-1185">Reference proteome</keyword>
<dbReference type="InterPro" id="IPR001279">
    <property type="entry name" value="Metallo-B-lactamas"/>
</dbReference>
<dbReference type="Pfam" id="PF00753">
    <property type="entry name" value="Lactamase_B"/>
    <property type="match status" value="1"/>
</dbReference>
<dbReference type="Proteomes" id="UP001183420">
    <property type="component" value="Unassembled WGS sequence"/>
</dbReference>
<dbReference type="RefSeq" id="WP_311600946.1">
    <property type="nucleotide sequence ID" value="NZ_JAVREM010000029.1"/>
</dbReference>
<dbReference type="InterPro" id="IPR036866">
    <property type="entry name" value="RibonucZ/Hydroxyglut_hydro"/>
</dbReference>
<protein>
    <submittedName>
        <fullName evidence="6">MBL fold metallo-hydrolase</fullName>
    </submittedName>
</protein>
<accession>A0ABU2LT46</accession>
<keyword evidence="4" id="KW-0862">Zinc</keyword>
<dbReference type="EMBL" id="JAVREM010000029">
    <property type="protein sequence ID" value="MDT0320771.1"/>
    <property type="molecule type" value="Genomic_DNA"/>
</dbReference>
<dbReference type="Gene3D" id="3.60.15.10">
    <property type="entry name" value="Ribonuclease Z/Hydroxyacylglutathione hydrolase-like"/>
    <property type="match status" value="1"/>
</dbReference>
<dbReference type="SUPFAM" id="SSF56281">
    <property type="entry name" value="Metallo-hydrolase/oxidoreductase"/>
    <property type="match status" value="1"/>
</dbReference>
<gene>
    <name evidence="6" type="ORF">RNC47_20795</name>
</gene>
<name>A0ABU2LT46_9ACTN</name>
<organism evidence="6 7">
    <name type="scientific">Streptomyces millisiae</name>
    <dbReference type="NCBI Taxonomy" id="3075542"/>
    <lineage>
        <taxon>Bacteria</taxon>
        <taxon>Bacillati</taxon>
        <taxon>Actinomycetota</taxon>
        <taxon>Actinomycetes</taxon>
        <taxon>Kitasatosporales</taxon>
        <taxon>Streptomycetaceae</taxon>
        <taxon>Streptomyces</taxon>
    </lineage>
</organism>
<reference evidence="7" key="1">
    <citation type="submission" date="2023-07" db="EMBL/GenBank/DDBJ databases">
        <title>30 novel species of actinomycetes from the DSMZ collection.</title>
        <authorList>
            <person name="Nouioui I."/>
        </authorList>
    </citation>
    <scope>NUCLEOTIDE SEQUENCE [LARGE SCALE GENOMIC DNA]</scope>
    <source>
        <strain evidence="7">DSM 44918</strain>
    </source>
</reference>
<evidence type="ECO:0000256" key="1">
    <source>
        <dbReference type="ARBA" id="ARBA00007749"/>
    </source>
</evidence>
<dbReference type="PANTHER" id="PTHR42978">
    <property type="entry name" value="QUORUM-QUENCHING LACTONASE YTNP-RELATED-RELATED"/>
    <property type="match status" value="1"/>
</dbReference>
<dbReference type="PANTHER" id="PTHR42978:SF6">
    <property type="entry name" value="QUORUM-QUENCHING LACTONASE YTNP-RELATED"/>
    <property type="match status" value="1"/>
</dbReference>
<comment type="caution">
    <text evidence="6">The sequence shown here is derived from an EMBL/GenBank/DDBJ whole genome shotgun (WGS) entry which is preliminary data.</text>
</comment>
<evidence type="ECO:0000259" key="5">
    <source>
        <dbReference type="SMART" id="SM00849"/>
    </source>
</evidence>
<sequence length="284" mass="30482">MDTDERLRTPATLRSLRLGETTVTYVPDGAVQLTPRGWLPTTTDEDWAAHPEYLDASGHLAAGIGGLLVERGDRALLIDAGFGPRTLPAEPGSAIGAIHGGALLDNLARIGRAPRDIEALAFTHLHVDHLGWAGHPALAHAPHLVAEPEWTQRDLLQSHGTGKDVLDALAPHVRTVADGEEIFPGVHVRLAPGHTPGHAGYVIASGGRRLIAFGDALHSPIQINHPEWHAAPDHDTTWSTDVRRQLIAELREPDTIGFGIHFADVPFGRVLADGDRLAWVPVDA</sequence>
<keyword evidence="3" id="KW-0378">Hydrolase</keyword>
<evidence type="ECO:0000256" key="2">
    <source>
        <dbReference type="ARBA" id="ARBA00022723"/>
    </source>
</evidence>
<keyword evidence="2" id="KW-0479">Metal-binding</keyword>
<evidence type="ECO:0000313" key="6">
    <source>
        <dbReference type="EMBL" id="MDT0320771.1"/>
    </source>
</evidence>
<dbReference type="SMART" id="SM00849">
    <property type="entry name" value="Lactamase_B"/>
    <property type="match status" value="1"/>
</dbReference>
<comment type="similarity">
    <text evidence="1">Belongs to the metallo-beta-lactamase superfamily.</text>
</comment>